<name>A0ACC3AG41_9EURO</name>
<sequence length="412" mass="43646">MWLQTLTIVASLLPFTTATNLYVASYAGTVTTLSLTETNGSLALNITHVTQDCAPNPSWLTLDQPHGVLYCLNEGLTTLNGSLSTFTTSANGMLTHVQNISTIAGPVSGVLYGSASGARGIALAHYAGAAVSTWRLADDANVTRVQNLTFTLGQPGPVTDRQDAPHEHEALTDPTGQYILVPDLGADVVRVFSYDFNNLLLTEKNPLRALSGSGPRHAAFWNPYGIACEGCTTFLYVVGELDSSVTGYRVTYLPNGGGLSFSQVWRSSTFGYLVQPVGNAPAEIHVAPSNRHLIISNRNDTSFTVPNPNANANPANTTAIPSDSLSTFTMNVDGTLSFTQLAPAYGSYPRHFTTNAAGNLVAVGLQNSGEVVILSRSVYTGSVGPVMARVEIEGQVTAVVWDEEYALGRLGV</sequence>
<gene>
    <name evidence="1" type="ORF">H2198_001764</name>
</gene>
<protein>
    <submittedName>
        <fullName evidence="1">Uncharacterized protein</fullName>
    </submittedName>
</protein>
<proteinExistence type="predicted"/>
<comment type="caution">
    <text evidence="1">The sequence shown here is derived from an EMBL/GenBank/DDBJ whole genome shotgun (WGS) entry which is preliminary data.</text>
</comment>
<organism evidence="1 2">
    <name type="scientific">Neophaeococcomyces mojaviensis</name>
    <dbReference type="NCBI Taxonomy" id="3383035"/>
    <lineage>
        <taxon>Eukaryota</taxon>
        <taxon>Fungi</taxon>
        <taxon>Dikarya</taxon>
        <taxon>Ascomycota</taxon>
        <taxon>Pezizomycotina</taxon>
        <taxon>Eurotiomycetes</taxon>
        <taxon>Chaetothyriomycetidae</taxon>
        <taxon>Chaetothyriales</taxon>
        <taxon>Chaetothyriales incertae sedis</taxon>
        <taxon>Neophaeococcomyces</taxon>
    </lineage>
</organism>
<keyword evidence="2" id="KW-1185">Reference proteome</keyword>
<accession>A0ACC3AG41</accession>
<evidence type="ECO:0000313" key="2">
    <source>
        <dbReference type="Proteomes" id="UP001172386"/>
    </source>
</evidence>
<dbReference type="EMBL" id="JAPDRQ010000020">
    <property type="protein sequence ID" value="KAJ9661799.1"/>
    <property type="molecule type" value="Genomic_DNA"/>
</dbReference>
<evidence type="ECO:0000313" key="1">
    <source>
        <dbReference type="EMBL" id="KAJ9661799.1"/>
    </source>
</evidence>
<dbReference type="Proteomes" id="UP001172386">
    <property type="component" value="Unassembled WGS sequence"/>
</dbReference>
<reference evidence="1" key="1">
    <citation type="submission" date="2022-10" db="EMBL/GenBank/DDBJ databases">
        <title>Culturing micro-colonial fungi from biological soil crusts in the Mojave desert and describing Neophaeococcomyces mojavensis, and introducing the new genera and species Taxawa tesnikishii.</title>
        <authorList>
            <person name="Kurbessoian T."/>
            <person name="Stajich J.E."/>
        </authorList>
    </citation>
    <scope>NUCLEOTIDE SEQUENCE</scope>
    <source>
        <strain evidence="1">JES_112</strain>
    </source>
</reference>